<dbReference type="SMART" id="SM00448">
    <property type="entry name" value="REC"/>
    <property type="match status" value="1"/>
</dbReference>
<name>A0ABT3BDM0_9RHOB</name>
<dbReference type="RefSeq" id="WP_263843812.1">
    <property type="nucleotide sequence ID" value="NZ_JALIEB010000004.1"/>
</dbReference>
<evidence type="ECO:0000256" key="1">
    <source>
        <dbReference type="ARBA" id="ARBA00022553"/>
    </source>
</evidence>
<dbReference type="PANTHER" id="PTHR48111:SF4">
    <property type="entry name" value="DNA-BINDING DUAL TRANSCRIPTIONAL REGULATOR OMPR"/>
    <property type="match status" value="1"/>
</dbReference>
<dbReference type="CDD" id="cd00383">
    <property type="entry name" value="trans_reg_C"/>
    <property type="match status" value="1"/>
</dbReference>
<dbReference type="InterPro" id="IPR039420">
    <property type="entry name" value="WalR-like"/>
</dbReference>
<evidence type="ECO:0000313" key="10">
    <source>
        <dbReference type="EMBL" id="MCV3271494.1"/>
    </source>
</evidence>
<dbReference type="Pfam" id="PF00072">
    <property type="entry name" value="Response_reg"/>
    <property type="match status" value="1"/>
</dbReference>
<dbReference type="Gene3D" id="1.10.10.10">
    <property type="entry name" value="Winged helix-like DNA-binding domain superfamily/Winged helix DNA-binding domain"/>
    <property type="match status" value="1"/>
</dbReference>
<dbReference type="SUPFAM" id="SSF52172">
    <property type="entry name" value="CheY-like"/>
    <property type="match status" value="1"/>
</dbReference>
<evidence type="ECO:0000256" key="7">
    <source>
        <dbReference type="PROSITE-ProRule" id="PRU01091"/>
    </source>
</evidence>
<dbReference type="Gene3D" id="6.10.250.690">
    <property type="match status" value="1"/>
</dbReference>
<evidence type="ECO:0000256" key="6">
    <source>
        <dbReference type="PROSITE-ProRule" id="PRU00169"/>
    </source>
</evidence>
<evidence type="ECO:0000256" key="2">
    <source>
        <dbReference type="ARBA" id="ARBA00023012"/>
    </source>
</evidence>
<dbReference type="InterPro" id="IPR001867">
    <property type="entry name" value="OmpR/PhoB-type_DNA-bd"/>
</dbReference>
<keyword evidence="4 7" id="KW-0238">DNA-binding</keyword>
<protein>
    <submittedName>
        <fullName evidence="10">Response regulator transcription factor</fullName>
    </submittedName>
</protein>
<feature type="domain" description="OmpR/PhoB-type" evidence="9">
    <location>
        <begin position="145"/>
        <end position="245"/>
    </location>
</feature>
<sequence length="260" mass="28457">MTDQTILVVEDDTKVSRLLRNVLEGEGFSVREAQSRAEVLDAVVAGRIDLITLDIQLGADNGLELAREIRRQSSVPIVMVTGKDDLIDRVVGLELGADDYITKPFHVREVVARIRSVLRRAPPVPLAECAPPGPSLGCPPAVDDSRRFAFDGMIATPDRLELQDRTGGDCALTSGDYRLLTVFLERPKRVLSRDQLMDLIGGQAWSPLDRTIDNQVARLRKKIERNPSDPKLIKTVRGIGYTLACDVEALQPGAAPAKSA</sequence>
<dbReference type="InterPro" id="IPR036388">
    <property type="entry name" value="WH-like_DNA-bd_sf"/>
</dbReference>
<evidence type="ECO:0000256" key="4">
    <source>
        <dbReference type="ARBA" id="ARBA00023125"/>
    </source>
</evidence>
<evidence type="ECO:0000259" key="9">
    <source>
        <dbReference type="PROSITE" id="PS51755"/>
    </source>
</evidence>
<dbReference type="SUPFAM" id="SSF46894">
    <property type="entry name" value="C-terminal effector domain of the bipartite response regulators"/>
    <property type="match status" value="1"/>
</dbReference>
<feature type="domain" description="Response regulatory" evidence="8">
    <location>
        <begin position="5"/>
        <end position="118"/>
    </location>
</feature>
<reference evidence="10 11" key="1">
    <citation type="submission" date="2022-04" db="EMBL/GenBank/DDBJ databases">
        <title>Roseobacter sp. WL0113 is a bacterium isolated from neritic sediment.</title>
        <authorList>
            <person name="Wang L."/>
            <person name="He W."/>
            <person name="Zhang D.-F."/>
        </authorList>
    </citation>
    <scope>NUCLEOTIDE SEQUENCE [LARGE SCALE GENOMIC DNA]</scope>
    <source>
        <strain evidence="10 11">WL0113</strain>
    </source>
</reference>
<comment type="caution">
    <text evidence="10">The sequence shown here is derived from an EMBL/GenBank/DDBJ whole genome shotgun (WGS) entry which is preliminary data.</text>
</comment>
<keyword evidence="11" id="KW-1185">Reference proteome</keyword>
<dbReference type="Proteomes" id="UP001208690">
    <property type="component" value="Unassembled WGS sequence"/>
</dbReference>
<dbReference type="PANTHER" id="PTHR48111">
    <property type="entry name" value="REGULATOR OF RPOS"/>
    <property type="match status" value="1"/>
</dbReference>
<dbReference type="Pfam" id="PF00486">
    <property type="entry name" value="Trans_reg_C"/>
    <property type="match status" value="1"/>
</dbReference>
<dbReference type="InterPro" id="IPR011006">
    <property type="entry name" value="CheY-like_superfamily"/>
</dbReference>
<gene>
    <name evidence="10" type="ORF">MUB52_08645</name>
</gene>
<feature type="modified residue" description="4-aspartylphosphate" evidence="6">
    <location>
        <position position="54"/>
    </location>
</feature>
<evidence type="ECO:0000259" key="8">
    <source>
        <dbReference type="PROSITE" id="PS50110"/>
    </source>
</evidence>
<keyword evidence="5" id="KW-0804">Transcription</keyword>
<dbReference type="SMART" id="SM00862">
    <property type="entry name" value="Trans_reg_C"/>
    <property type="match status" value="1"/>
</dbReference>
<dbReference type="InterPro" id="IPR001789">
    <property type="entry name" value="Sig_transdc_resp-reg_receiver"/>
</dbReference>
<keyword evidence="2" id="KW-0902">Two-component regulatory system</keyword>
<proteinExistence type="predicted"/>
<dbReference type="InterPro" id="IPR016032">
    <property type="entry name" value="Sig_transdc_resp-reg_C-effctor"/>
</dbReference>
<feature type="DNA-binding region" description="OmpR/PhoB-type" evidence="7">
    <location>
        <begin position="145"/>
        <end position="245"/>
    </location>
</feature>
<dbReference type="PROSITE" id="PS50110">
    <property type="entry name" value="RESPONSE_REGULATORY"/>
    <property type="match status" value="1"/>
</dbReference>
<organism evidence="10 11">
    <name type="scientific">Roseobacter sinensis</name>
    <dbReference type="NCBI Taxonomy" id="2931391"/>
    <lineage>
        <taxon>Bacteria</taxon>
        <taxon>Pseudomonadati</taxon>
        <taxon>Pseudomonadota</taxon>
        <taxon>Alphaproteobacteria</taxon>
        <taxon>Rhodobacterales</taxon>
        <taxon>Roseobacteraceae</taxon>
        <taxon>Roseobacter</taxon>
    </lineage>
</organism>
<evidence type="ECO:0000313" key="11">
    <source>
        <dbReference type="Proteomes" id="UP001208690"/>
    </source>
</evidence>
<keyword evidence="1 6" id="KW-0597">Phosphoprotein</keyword>
<dbReference type="Gene3D" id="3.40.50.2300">
    <property type="match status" value="1"/>
</dbReference>
<keyword evidence="3" id="KW-0805">Transcription regulation</keyword>
<accession>A0ABT3BDM0</accession>
<evidence type="ECO:0000256" key="5">
    <source>
        <dbReference type="ARBA" id="ARBA00023163"/>
    </source>
</evidence>
<evidence type="ECO:0000256" key="3">
    <source>
        <dbReference type="ARBA" id="ARBA00023015"/>
    </source>
</evidence>
<dbReference type="PROSITE" id="PS51755">
    <property type="entry name" value="OMPR_PHOB"/>
    <property type="match status" value="1"/>
</dbReference>
<dbReference type="EMBL" id="JALIEB010000004">
    <property type="protein sequence ID" value="MCV3271494.1"/>
    <property type="molecule type" value="Genomic_DNA"/>
</dbReference>